<dbReference type="VEuPathDB" id="VectorBase:ISCP_013650"/>
<proteinExistence type="predicted"/>
<evidence type="ECO:0000256" key="4">
    <source>
        <dbReference type="ARBA" id="ARBA00023136"/>
    </source>
</evidence>
<evidence type="ECO:0000313" key="7">
    <source>
        <dbReference type="EMBL" id="MOY41534.1"/>
    </source>
</evidence>
<dbReference type="VEuPathDB" id="VectorBase:ISCW010827"/>
<feature type="domain" description="Thioredoxin" evidence="6">
    <location>
        <begin position="27"/>
        <end position="140"/>
    </location>
</feature>
<dbReference type="VEuPathDB" id="VectorBase:ISCI001453"/>
<dbReference type="OrthoDB" id="74910at2759"/>
<dbReference type="GO" id="GO:0016853">
    <property type="term" value="F:isomerase activity"/>
    <property type="evidence" value="ECO:0007669"/>
    <property type="project" value="UniProtKB-KW"/>
</dbReference>
<comment type="subcellular location">
    <subcellularLocation>
        <location evidence="1">Endoplasmic reticulum membrane</location>
        <topology evidence="1">Single-pass membrane protein</topology>
    </subcellularLocation>
</comment>
<dbReference type="Gene3D" id="3.40.30.10">
    <property type="entry name" value="Glutaredoxin"/>
    <property type="match status" value="2"/>
</dbReference>
<evidence type="ECO:0000256" key="2">
    <source>
        <dbReference type="ARBA" id="ARBA00022692"/>
    </source>
</evidence>
<sequence length="448" mass="51180">MFQRRRNAYAIIMYHSQLLFVTLLGALLFGAPAAYASRVLELSDRFLEVRHEGVWLVKFYAPWCGHCKMLEPIWSQVAQNLVDTDIRVARVDCTRFTSVATEFSVRGFPTVLFIKGHKTVEYKGDRNRDEIVDFGRRMDGPSVHHLTRCEDLERMRARHKVFFLYSEGEKDRDGDGSLKDRFTRMAEEFQPVNYFFSAPPKCIGQVAGMTTPASPAVYVFKDGTSFMYDEGEAAERNTTFLDWMSKERFPTFQKITYGNFYQVLKTGKKIVTAVLEENQIGKISMRMQEFKDTLEAIALNTRELYHEHFVFGWVGAPDIVNSVAMMNLPVPSLLVIKPDTYQYFLPEGDVREQPPSPQAVLELLNTILDGSAVPYGGDSFPYRLYRAYFEAKNSLAGMWRGNPVLTAVLFGLPLGFLSIICYTTCCCDVLEASDDDDEAEDVRHEKKE</sequence>
<comment type="function">
    <text evidence="5">Probable disulfide isomerase, which participates in the folding of proteins containing disulfide bonds. May act as a dithiol oxidase. Acts as a regulator of endoplasmic reticulum-mitochondria contact sites via its ability to regulate redox signals.</text>
</comment>
<dbReference type="Pfam" id="PF00085">
    <property type="entry name" value="Thioredoxin"/>
    <property type="match status" value="1"/>
</dbReference>
<organism evidence="7">
    <name type="scientific">Ixodes scapularis</name>
    <name type="common">Black-legged tick</name>
    <name type="synonym">Deer tick</name>
    <dbReference type="NCBI Taxonomy" id="6945"/>
    <lineage>
        <taxon>Eukaryota</taxon>
        <taxon>Metazoa</taxon>
        <taxon>Ecdysozoa</taxon>
        <taxon>Arthropoda</taxon>
        <taxon>Chelicerata</taxon>
        <taxon>Arachnida</taxon>
        <taxon>Acari</taxon>
        <taxon>Parasitiformes</taxon>
        <taxon>Ixodida</taxon>
        <taxon>Ixodoidea</taxon>
        <taxon>Ixodidae</taxon>
        <taxon>Ixodinae</taxon>
        <taxon>Ixodes</taxon>
    </lineage>
</organism>
<reference evidence="7" key="1">
    <citation type="submission" date="2019-04" db="EMBL/GenBank/DDBJ databases">
        <title>An insight into the mialome of Ixodes scapularis.</title>
        <authorList>
            <person name="Ribeiro J.M."/>
            <person name="Mather T.N."/>
            <person name="Karim S."/>
        </authorList>
    </citation>
    <scope>NUCLEOTIDE SEQUENCE</scope>
</reference>
<dbReference type="PROSITE" id="PS00194">
    <property type="entry name" value="THIOREDOXIN_1"/>
    <property type="match status" value="1"/>
</dbReference>
<keyword evidence="2" id="KW-0812">Transmembrane</keyword>
<dbReference type="SUPFAM" id="SSF52833">
    <property type="entry name" value="Thioredoxin-like"/>
    <property type="match status" value="1"/>
</dbReference>
<dbReference type="AlphaFoldDB" id="A0A4D5RXJ5"/>
<dbReference type="InterPro" id="IPR052250">
    <property type="entry name" value="PDI_TMX3"/>
</dbReference>
<protein>
    <submittedName>
        <fullName evidence="7">Protein disulfide-isomerase tmx3-like isoform x1</fullName>
    </submittedName>
</protein>
<keyword evidence="4" id="KW-0472">Membrane</keyword>
<evidence type="ECO:0000256" key="1">
    <source>
        <dbReference type="ARBA" id="ARBA00004389"/>
    </source>
</evidence>
<dbReference type="VEuPathDB" id="VectorBase:ISCW001453"/>
<dbReference type="InterPro" id="IPR036249">
    <property type="entry name" value="Thioredoxin-like_sf"/>
</dbReference>
<dbReference type="PANTHER" id="PTHR46426:SF1">
    <property type="entry name" value="PROTEIN DISULFIDE-ISOMERASE TMX3"/>
    <property type="match status" value="1"/>
</dbReference>
<name>A0A4D5RXJ5_IXOSC</name>
<dbReference type="EMBL" id="GHJT01007563">
    <property type="protein sequence ID" value="MOY41534.1"/>
    <property type="molecule type" value="Transcribed_RNA"/>
</dbReference>
<keyword evidence="3" id="KW-1133">Transmembrane helix</keyword>
<dbReference type="InterPro" id="IPR013766">
    <property type="entry name" value="Thioredoxin_domain"/>
</dbReference>
<dbReference type="GO" id="GO:0005789">
    <property type="term" value="C:endoplasmic reticulum membrane"/>
    <property type="evidence" value="ECO:0007669"/>
    <property type="project" value="UniProtKB-SubCell"/>
</dbReference>
<accession>A0A4D5RXJ5</accession>
<evidence type="ECO:0000256" key="5">
    <source>
        <dbReference type="ARBA" id="ARBA00045246"/>
    </source>
</evidence>
<dbReference type="VEuPathDB" id="VectorBase:ISCI010827"/>
<evidence type="ECO:0000259" key="6">
    <source>
        <dbReference type="PROSITE" id="PS51352"/>
    </source>
</evidence>
<dbReference type="PANTHER" id="PTHR46426">
    <property type="entry name" value="PROTEIN DISULFIDE-ISOMERASE TMX3"/>
    <property type="match status" value="1"/>
</dbReference>
<dbReference type="PROSITE" id="PS51352">
    <property type="entry name" value="THIOREDOXIN_2"/>
    <property type="match status" value="1"/>
</dbReference>
<dbReference type="Pfam" id="PF13848">
    <property type="entry name" value="Thioredoxin_6"/>
    <property type="match status" value="1"/>
</dbReference>
<keyword evidence="7" id="KW-0413">Isomerase</keyword>
<dbReference type="PRINTS" id="PR00421">
    <property type="entry name" value="THIOREDOXIN"/>
</dbReference>
<evidence type="ECO:0000256" key="3">
    <source>
        <dbReference type="ARBA" id="ARBA00022989"/>
    </source>
</evidence>
<dbReference type="InterPro" id="IPR017937">
    <property type="entry name" value="Thioredoxin_CS"/>
</dbReference>